<evidence type="ECO:0000313" key="3">
    <source>
        <dbReference type="EMBL" id="RWR34608.1"/>
    </source>
</evidence>
<dbReference type="InterPro" id="IPR036388">
    <property type="entry name" value="WH-like_DNA-bd_sf"/>
</dbReference>
<dbReference type="GO" id="GO:0003677">
    <property type="term" value="F:DNA binding"/>
    <property type="evidence" value="ECO:0007669"/>
    <property type="project" value="InterPro"/>
</dbReference>
<dbReference type="AlphaFoldDB" id="A0A443KNX4"/>
<dbReference type="GO" id="GO:0006355">
    <property type="term" value="P:regulation of DNA-templated transcription"/>
    <property type="evidence" value="ECO:0007669"/>
    <property type="project" value="InterPro"/>
</dbReference>
<dbReference type="SUPFAM" id="SSF46894">
    <property type="entry name" value="C-terminal effector domain of the bipartite response regulators"/>
    <property type="match status" value="1"/>
</dbReference>
<organism evidence="3 4">
    <name type="scientific">Paenirhodobacter populi</name>
    <dbReference type="NCBI Taxonomy" id="2306993"/>
    <lineage>
        <taxon>Bacteria</taxon>
        <taxon>Pseudomonadati</taxon>
        <taxon>Pseudomonadota</taxon>
        <taxon>Alphaproteobacteria</taxon>
        <taxon>Rhodobacterales</taxon>
        <taxon>Rhodobacter group</taxon>
        <taxon>Paenirhodobacter</taxon>
    </lineage>
</organism>
<comment type="caution">
    <text evidence="3">The sequence shown here is derived from an EMBL/GenBank/DDBJ whole genome shotgun (WGS) entry which is preliminary data.</text>
</comment>
<proteinExistence type="predicted"/>
<reference evidence="3 4" key="1">
    <citation type="submission" date="2019-01" db="EMBL/GenBank/DDBJ databases">
        <title>Sinorhodobacter populi sp. nov. isolated from the symptomatic bark tissue of Populus euramericana canker.</title>
        <authorList>
            <person name="Xu G."/>
        </authorList>
    </citation>
    <scope>NUCLEOTIDE SEQUENCE [LARGE SCALE GENOMIC DNA]</scope>
    <source>
        <strain evidence="3 4">07D10-4-3</strain>
    </source>
</reference>
<dbReference type="InterPro" id="IPR000792">
    <property type="entry name" value="Tscrpt_reg_LuxR_C"/>
</dbReference>
<protein>
    <submittedName>
        <fullName evidence="3">Response regulator transcription factor</fullName>
    </submittedName>
</protein>
<dbReference type="SMART" id="SM00421">
    <property type="entry name" value="HTH_LUXR"/>
    <property type="match status" value="1"/>
</dbReference>
<accession>A0A443KNX4</accession>
<dbReference type="EMBL" id="SAUY01000002">
    <property type="protein sequence ID" value="RWR34608.1"/>
    <property type="molecule type" value="Genomic_DNA"/>
</dbReference>
<evidence type="ECO:0000256" key="1">
    <source>
        <dbReference type="SAM" id="MobiDB-lite"/>
    </source>
</evidence>
<dbReference type="CDD" id="cd06170">
    <property type="entry name" value="LuxR_C_like"/>
    <property type="match status" value="1"/>
</dbReference>
<feature type="domain" description="HTH luxR-type" evidence="2">
    <location>
        <begin position="50"/>
        <end position="107"/>
    </location>
</feature>
<sequence>MAGCSSPPTTRHGRRAQEPSGTRWPHSSAAWRRSRRSGPSEGIAAARQHPLGLTPSGQKVLVLLVQGLGDRGIARKLSRSLRTIEHQISSVLGKFNAGNRMEVPLWGRSEPWPIGSAQEE</sequence>
<evidence type="ECO:0000259" key="2">
    <source>
        <dbReference type="SMART" id="SM00421"/>
    </source>
</evidence>
<gene>
    <name evidence="3" type="ORF">D2T29_03430</name>
</gene>
<dbReference type="Proteomes" id="UP000284451">
    <property type="component" value="Unassembled WGS sequence"/>
</dbReference>
<dbReference type="Gene3D" id="1.10.10.10">
    <property type="entry name" value="Winged helix-like DNA-binding domain superfamily/Winged helix DNA-binding domain"/>
    <property type="match status" value="1"/>
</dbReference>
<name>A0A443KNX4_9RHOB</name>
<reference evidence="3 4" key="2">
    <citation type="submission" date="2019-01" db="EMBL/GenBank/DDBJ databases">
        <authorList>
            <person name="Li Y."/>
        </authorList>
    </citation>
    <scope>NUCLEOTIDE SEQUENCE [LARGE SCALE GENOMIC DNA]</scope>
    <source>
        <strain evidence="3 4">07D10-4-3</strain>
    </source>
</reference>
<dbReference type="InterPro" id="IPR016032">
    <property type="entry name" value="Sig_transdc_resp-reg_C-effctor"/>
</dbReference>
<evidence type="ECO:0000313" key="4">
    <source>
        <dbReference type="Proteomes" id="UP000284451"/>
    </source>
</evidence>
<dbReference type="Pfam" id="PF00196">
    <property type="entry name" value="GerE"/>
    <property type="match status" value="1"/>
</dbReference>
<feature type="region of interest" description="Disordered" evidence="1">
    <location>
        <begin position="1"/>
        <end position="51"/>
    </location>
</feature>